<evidence type="ECO:0000313" key="4">
    <source>
        <dbReference type="EMBL" id="KTD62434.1"/>
    </source>
</evidence>
<feature type="transmembrane region" description="Helical" evidence="2">
    <location>
        <begin position="26"/>
        <end position="49"/>
    </location>
</feature>
<gene>
    <name evidence="4" type="ORF">Lsha_1134</name>
</gene>
<evidence type="ECO:0000259" key="3">
    <source>
        <dbReference type="PROSITE" id="PS50914"/>
    </source>
</evidence>
<reference evidence="4 5" key="1">
    <citation type="submission" date="2015-11" db="EMBL/GenBank/DDBJ databases">
        <title>Genomic analysis of 38 Legionella species identifies large and diverse effector repertoires.</title>
        <authorList>
            <person name="Burstein D."/>
            <person name="Amaro F."/>
            <person name="Zusman T."/>
            <person name="Lifshitz Z."/>
            <person name="Cohen O."/>
            <person name="Gilbert J.A."/>
            <person name="Pupko T."/>
            <person name="Shuman H.A."/>
            <person name="Segal G."/>
        </authorList>
    </citation>
    <scope>NUCLEOTIDE SEQUENCE [LARGE SCALE GENOMIC DNA]</scope>
    <source>
        <strain evidence="4 5">ATCC 49655</strain>
    </source>
</reference>
<sequence>MLKQGRLIATYISCCLSKMKWQQALLVVLLAYGLSACVGSLWTGASLVYDRHDVYKKLNDYHLLVQVNDVLAVNRTFNQSSCVLDIAVFNGDILIAGHVPDDTLFDELRNRLAKLRGYRRLFNEVKVKAVPSNNMQDTWITTQIRSRIFADASIDPNAFKVITSDRIVYLMGDVKPDEAEKVVTMARYTKGVDKVVKVMKYFTYQN</sequence>
<dbReference type="InterPro" id="IPR051686">
    <property type="entry name" value="Lipoprotein_DolP"/>
</dbReference>
<dbReference type="STRING" id="1122169.Lsha_1134"/>
<dbReference type="Pfam" id="PF04972">
    <property type="entry name" value="BON"/>
    <property type="match status" value="1"/>
</dbReference>
<dbReference type="eggNOG" id="COG2823">
    <property type="taxonomic scope" value="Bacteria"/>
</dbReference>
<proteinExistence type="predicted"/>
<feature type="domain" description="BON" evidence="3">
    <location>
        <begin position="136"/>
        <end position="203"/>
    </location>
</feature>
<dbReference type="InterPro" id="IPR014004">
    <property type="entry name" value="Transpt-assoc_nodulatn_dom_bac"/>
</dbReference>
<keyword evidence="2" id="KW-0812">Transmembrane</keyword>
<keyword evidence="4" id="KW-0449">Lipoprotein</keyword>
<keyword evidence="1" id="KW-0732">Signal</keyword>
<comment type="caution">
    <text evidence="4">The sequence shown here is derived from an EMBL/GenBank/DDBJ whole genome shotgun (WGS) entry which is preliminary data.</text>
</comment>
<protein>
    <submittedName>
        <fullName evidence="4">Hemolysin, lipoprotein</fullName>
    </submittedName>
</protein>
<accession>A0A0W0YZZ4</accession>
<evidence type="ECO:0000256" key="1">
    <source>
        <dbReference type="ARBA" id="ARBA00022729"/>
    </source>
</evidence>
<dbReference type="SMART" id="SM00749">
    <property type="entry name" value="BON"/>
    <property type="match status" value="1"/>
</dbReference>
<dbReference type="PROSITE" id="PS50914">
    <property type="entry name" value="BON"/>
    <property type="match status" value="1"/>
</dbReference>
<dbReference type="PANTHER" id="PTHR34606:SF4">
    <property type="entry name" value="OUTER MEMBRANE LIPOPROTEIN DOLP"/>
    <property type="match status" value="1"/>
</dbReference>
<name>A0A0W0YZZ4_9GAMM</name>
<keyword evidence="5" id="KW-1185">Reference proteome</keyword>
<dbReference type="PANTHER" id="PTHR34606">
    <property type="entry name" value="BON DOMAIN-CONTAINING PROTEIN"/>
    <property type="match status" value="1"/>
</dbReference>
<dbReference type="InterPro" id="IPR007055">
    <property type="entry name" value="BON_dom"/>
</dbReference>
<organism evidence="4 5">
    <name type="scientific">Legionella shakespearei DSM 23087</name>
    <dbReference type="NCBI Taxonomy" id="1122169"/>
    <lineage>
        <taxon>Bacteria</taxon>
        <taxon>Pseudomonadati</taxon>
        <taxon>Pseudomonadota</taxon>
        <taxon>Gammaproteobacteria</taxon>
        <taxon>Legionellales</taxon>
        <taxon>Legionellaceae</taxon>
        <taxon>Legionella</taxon>
    </lineage>
</organism>
<keyword evidence="2" id="KW-0472">Membrane</keyword>
<evidence type="ECO:0000256" key="2">
    <source>
        <dbReference type="SAM" id="Phobius"/>
    </source>
</evidence>
<dbReference type="PATRIC" id="fig|1122169.6.peg.1308"/>
<dbReference type="AlphaFoldDB" id="A0A0W0YZZ4"/>
<keyword evidence="2" id="KW-1133">Transmembrane helix</keyword>
<dbReference type="Proteomes" id="UP000054600">
    <property type="component" value="Unassembled WGS sequence"/>
</dbReference>
<evidence type="ECO:0000313" key="5">
    <source>
        <dbReference type="Proteomes" id="UP000054600"/>
    </source>
</evidence>
<dbReference type="EMBL" id="LNYW01000033">
    <property type="protein sequence ID" value="KTD62434.1"/>
    <property type="molecule type" value="Genomic_DNA"/>
</dbReference>